<comment type="caution">
    <text evidence="3">The sequence shown here is derived from an EMBL/GenBank/DDBJ whole genome shotgun (WGS) entry which is preliminary data.</text>
</comment>
<evidence type="ECO:0000259" key="2">
    <source>
        <dbReference type="Pfam" id="PF23247"/>
    </source>
</evidence>
<sequence>MLEELQLSGKTVTKKWQVQVPERLFPQLKSLELSDDESTVLTLRIIQRFHNMAKLSLNCGSYQEIFPYEYAEEYIERLSEVKHLVLYGLHDLKEIYGQDSKESLKFQDIEILEVQSCFNLINLMPSSASLFDCGMMMEIVASEYATKDWIVFNSLKSLSLLYLRSLTCFYSGNYTLSFPFLENLTVNECPKMEIFSTGIIRTPKLQKLAFSAELTQHYWEGDVNTTIQQYHKKAIARKKRLQ</sequence>
<dbReference type="InterPro" id="IPR057135">
    <property type="entry name" value="At4g27190-like_LRR"/>
</dbReference>
<evidence type="ECO:0000313" key="4">
    <source>
        <dbReference type="Proteomes" id="UP001280121"/>
    </source>
</evidence>
<dbReference type="InterPro" id="IPR050905">
    <property type="entry name" value="Plant_NBS-LRR"/>
</dbReference>
<organism evidence="3 4">
    <name type="scientific">Dipteronia dyeriana</name>
    <dbReference type="NCBI Taxonomy" id="168575"/>
    <lineage>
        <taxon>Eukaryota</taxon>
        <taxon>Viridiplantae</taxon>
        <taxon>Streptophyta</taxon>
        <taxon>Embryophyta</taxon>
        <taxon>Tracheophyta</taxon>
        <taxon>Spermatophyta</taxon>
        <taxon>Magnoliopsida</taxon>
        <taxon>eudicotyledons</taxon>
        <taxon>Gunneridae</taxon>
        <taxon>Pentapetalae</taxon>
        <taxon>rosids</taxon>
        <taxon>malvids</taxon>
        <taxon>Sapindales</taxon>
        <taxon>Sapindaceae</taxon>
        <taxon>Hippocastanoideae</taxon>
        <taxon>Acereae</taxon>
        <taxon>Dipteronia</taxon>
    </lineage>
</organism>
<dbReference type="SUPFAM" id="SSF52058">
    <property type="entry name" value="L domain-like"/>
    <property type="match status" value="1"/>
</dbReference>
<dbReference type="PANTHER" id="PTHR33463:SF136">
    <property type="entry name" value="NB-ARC DOMAIN-CONTAINING PROTEIN"/>
    <property type="match status" value="1"/>
</dbReference>
<keyword evidence="1" id="KW-0611">Plant defense</keyword>
<dbReference type="PANTHER" id="PTHR33463">
    <property type="entry name" value="NB-ARC DOMAIN-CONTAINING PROTEIN-RELATED"/>
    <property type="match status" value="1"/>
</dbReference>
<evidence type="ECO:0000313" key="3">
    <source>
        <dbReference type="EMBL" id="KAK2643914.1"/>
    </source>
</evidence>
<evidence type="ECO:0000256" key="1">
    <source>
        <dbReference type="ARBA" id="ARBA00022821"/>
    </source>
</evidence>
<gene>
    <name evidence="3" type="ORF">Ddye_019109</name>
</gene>
<dbReference type="Pfam" id="PF23247">
    <property type="entry name" value="LRR_RPS2"/>
    <property type="match status" value="1"/>
</dbReference>
<keyword evidence="4" id="KW-1185">Reference proteome</keyword>
<proteinExistence type="predicted"/>
<dbReference type="EMBL" id="JANJYI010000006">
    <property type="protein sequence ID" value="KAK2643914.1"/>
    <property type="molecule type" value="Genomic_DNA"/>
</dbReference>
<accession>A0AAD9TX67</accession>
<reference evidence="3" key="1">
    <citation type="journal article" date="2023" name="Plant J.">
        <title>Genome sequences and population genomics provide insights into the demographic history, inbreeding, and mutation load of two 'living fossil' tree species of Dipteronia.</title>
        <authorList>
            <person name="Feng Y."/>
            <person name="Comes H.P."/>
            <person name="Chen J."/>
            <person name="Zhu S."/>
            <person name="Lu R."/>
            <person name="Zhang X."/>
            <person name="Li P."/>
            <person name="Qiu J."/>
            <person name="Olsen K.M."/>
            <person name="Qiu Y."/>
        </authorList>
    </citation>
    <scope>NUCLEOTIDE SEQUENCE</scope>
    <source>
        <strain evidence="3">KIB01</strain>
    </source>
</reference>
<dbReference type="Gene3D" id="3.80.10.10">
    <property type="entry name" value="Ribonuclease Inhibitor"/>
    <property type="match status" value="1"/>
</dbReference>
<feature type="domain" description="Disease resistance protein At4g27190-like leucine-rich repeats" evidence="2">
    <location>
        <begin position="2"/>
        <end position="128"/>
    </location>
</feature>
<name>A0AAD9TX67_9ROSI</name>
<dbReference type="AlphaFoldDB" id="A0AAD9TX67"/>
<protein>
    <recommendedName>
        <fullName evidence="2">Disease resistance protein At4g27190-like leucine-rich repeats domain-containing protein</fullName>
    </recommendedName>
</protein>
<dbReference type="Proteomes" id="UP001280121">
    <property type="component" value="Unassembled WGS sequence"/>
</dbReference>
<dbReference type="InterPro" id="IPR032675">
    <property type="entry name" value="LRR_dom_sf"/>
</dbReference>